<evidence type="ECO:0000256" key="5">
    <source>
        <dbReference type="ARBA" id="ARBA00022833"/>
    </source>
</evidence>
<evidence type="ECO:0000256" key="4">
    <source>
        <dbReference type="ARBA" id="ARBA00022801"/>
    </source>
</evidence>
<protein>
    <submittedName>
        <fullName evidence="8">Putative Zn-dependent protease</fullName>
    </submittedName>
</protein>
<dbReference type="AlphaFoldDB" id="A0A1G5MZW1"/>
<evidence type="ECO:0000256" key="6">
    <source>
        <dbReference type="ARBA" id="ARBA00023049"/>
    </source>
</evidence>
<dbReference type="Proteomes" id="UP000199347">
    <property type="component" value="Unassembled WGS sequence"/>
</dbReference>
<keyword evidence="4" id="KW-0378">Hydrolase</keyword>
<comment type="cofactor">
    <cofactor evidence="1">
        <name>Zn(2+)</name>
        <dbReference type="ChEBI" id="CHEBI:29105"/>
    </cofactor>
</comment>
<keyword evidence="3" id="KW-0479">Metal-binding</keyword>
<dbReference type="GO" id="GO:0051603">
    <property type="term" value="P:proteolysis involved in protein catabolic process"/>
    <property type="evidence" value="ECO:0007669"/>
    <property type="project" value="TreeGrafter"/>
</dbReference>
<dbReference type="EMBL" id="FMVW01000002">
    <property type="protein sequence ID" value="SCZ30198.1"/>
    <property type="molecule type" value="Genomic_DNA"/>
</dbReference>
<dbReference type="GO" id="GO:0004222">
    <property type="term" value="F:metalloendopeptidase activity"/>
    <property type="evidence" value="ECO:0007669"/>
    <property type="project" value="InterPro"/>
</dbReference>
<dbReference type="CDD" id="cd07324">
    <property type="entry name" value="M48C_Oma1-like"/>
    <property type="match status" value="1"/>
</dbReference>
<dbReference type="Gene3D" id="3.30.2010.10">
    <property type="entry name" value="Metalloproteases ('zincins'), catalytic domain"/>
    <property type="match status" value="1"/>
</dbReference>
<feature type="domain" description="Peptidase M48" evidence="7">
    <location>
        <begin position="86"/>
        <end position="263"/>
    </location>
</feature>
<accession>A0A1G5MZW1</accession>
<evidence type="ECO:0000259" key="7">
    <source>
        <dbReference type="Pfam" id="PF01435"/>
    </source>
</evidence>
<name>A0A1G5MZW1_AFIMA</name>
<gene>
    <name evidence="8" type="ORF">SAMN03080610_01225</name>
</gene>
<dbReference type="GO" id="GO:0016020">
    <property type="term" value="C:membrane"/>
    <property type="evidence" value="ECO:0007669"/>
    <property type="project" value="TreeGrafter"/>
</dbReference>
<evidence type="ECO:0000256" key="3">
    <source>
        <dbReference type="ARBA" id="ARBA00022723"/>
    </source>
</evidence>
<dbReference type="InterPro" id="IPR001915">
    <property type="entry name" value="Peptidase_M48"/>
</dbReference>
<proteinExistence type="predicted"/>
<organism evidence="8 9">
    <name type="scientific">Afifella marina DSM 2698</name>
    <dbReference type="NCBI Taxonomy" id="1120955"/>
    <lineage>
        <taxon>Bacteria</taxon>
        <taxon>Pseudomonadati</taxon>
        <taxon>Pseudomonadota</taxon>
        <taxon>Alphaproteobacteria</taxon>
        <taxon>Hyphomicrobiales</taxon>
        <taxon>Afifellaceae</taxon>
        <taxon>Afifella</taxon>
    </lineage>
</organism>
<evidence type="ECO:0000256" key="2">
    <source>
        <dbReference type="ARBA" id="ARBA00022670"/>
    </source>
</evidence>
<sequence>MFMSLICDRKTRMGVGMRRSLLSLFVVALLGGCQLGPSPSQLGRVEPVAALPQPGPTVSPAESAIGAREHQRVLAQYGGVYSDPDVQRETEQIVKRLVEASDEPGRSYRVTILNSPVANAFALPGGYVYVTRGLLALADDRAEVAAVLAHEMAHVILKHAIARAQKAQTSELVERVATDVLSDSKAGQSARLNSRMTLASFSRDQENEADRTGVQIAGRAGYDPFAASRFLDKLKRYAAFRSASGEKDDAQNFLSSHPAALERRALVIKAARQFGAPGVGEQGRIPYLKAIDGLVYGDDPSEGFVRGREFLHPRLAISFKVPPQYRLENTREAVLAAAGRDTAMRFDGVKAPENQSPESYLASGWINGLEEGSIEPRTVNGLPAAVATAVAGDWQFRIGAIRLGRSIYRFIFAQRGGSGDIDAALSQTLASFHRLDPVEVARLRPLRIDLVITNPGDTVQSLATRMKGVERGEELFRILNGLSDDEPIGAGRMVKVISD</sequence>
<dbReference type="GO" id="GO:0046872">
    <property type="term" value="F:metal ion binding"/>
    <property type="evidence" value="ECO:0007669"/>
    <property type="project" value="UniProtKB-KW"/>
</dbReference>
<keyword evidence="6" id="KW-0482">Metalloprotease</keyword>
<evidence type="ECO:0000313" key="8">
    <source>
        <dbReference type="EMBL" id="SCZ30198.1"/>
    </source>
</evidence>
<keyword evidence="5" id="KW-0862">Zinc</keyword>
<dbReference type="PANTHER" id="PTHR22726">
    <property type="entry name" value="METALLOENDOPEPTIDASE OMA1"/>
    <property type="match status" value="1"/>
</dbReference>
<dbReference type="Pfam" id="PF01435">
    <property type="entry name" value="Peptidase_M48"/>
    <property type="match status" value="1"/>
</dbReference>
<keyword evidence="2 8" id="KW-0645">Protease</keyword>
<dbReference type="InterPro" id="IPR051156">
    <property type="entry name" value="Mito/Outer_Membr_Metalloprot"/>
</dbReference>
<evidence type="ECO:0000256" key="1">
    <source>
        <dbReference type="ARBA" id="ARBA00001947"/>
    </source>
</evidence>
<keyword evidence="9" id="KW-1185">Reference proteome</keyword>
<reference evidence="8 9" key="1">
    <citation type="submission" date="2016-10" db="EMBL/GenBank/DDBJ databases">
        <authorList>
            <person name="de Groot N.N."/>
        </authorList>
    </citation>
    <scope>NUCLEOTIDE SEQUENCE [LARGE SCALE GENOMIC DNA]</scope>
    <source>
        <strain evidence="8 9">DSM 2698</strain>
    </source>
</reference>
<dbReference type="STRING" id="1120955.SAMN03080610_01225"/>
<dbReference type="PANTHER" id="PTHR22726:SF1">
    <property type="entry name" value="METALLOENDOPEPTIDASE OMA1, MITOCHONDRIAL"/>
    <property type="match status" value="1"/>
</dbReference>
<evidence type="ECO:0000313" key="9">
    <source>
        <dbReference type="Proteomes" id="UP000199347"/>
    </source>
</evidence>